<dbReference type="EMBL" id="JAHCDA010000005">
    <property type="protein sequence ID" value="MBS7813593.1"/>
    <property type="molecule type" value="Genomic_DNA"/>
</dbReference>
<feature type="transmembrane region" description="Helical" evidence="1">
    <location>
        <begin position="35"/>
        <end position="54"/>
    </location>
</feature>
<evidence type="ECO:0000313" key="3">
    <source>
        <dbReference type="Proteomes" id="UP000766336"/>
    </source>
</evidence>
<organism evidence="2 3">
    <name type="scientific">Roseococcus pinisoli</name>
    <dbReference type="NCBI Taxonomy" id="2835040"/>
    <lineage>
        <taxon>Bacteria</taxon>
        <taxon>Pseudomonadati</taxon>
        <taxon>Pseudomonadota</taxon>
        <taxon>Alphaproteobacteria</taxon>
        <taxon>Acetobacterales</taxon>
        <taxon>Roseomonadaceae</taxon>
        <taxon>Roseococcus</taxon>
    </lineage>
</organism>
<sequence>MAFDLVTFHTALSFIAIAAGAVVVLDLLRSGPTPFWTGLFLVTSILTSVTGYFFPFSGVLPSHIVGGVALLILAVVLAARYGFGLGGAWRRVDAIGLVASLYLLCFVLIAQAFGKIPALHALAPTQSEPAFAIAQAVALLLFVLLGIAAARSAGRIRKAA</sequence>
<feature type="transmembrane region" description="Helical" evidence="1">
    <location>
        <begin position="130"/>
        <end position="150"/>
    </location>
</feature>
<proteinExistence type="predicted"/>
<keyword evidence="3" id="KW-1185">Reference proteome</keyword>
<keyword evidence="1" id="KW-0812">Transmembrane</keyword>
<keyword evidence="1" id="KW-1133">Transmembrane helix</keyword>
<keyword evidence="1" id="KW-0472">Membrane</keyword>
<feature type="transmembrane region" description="Helical" evidence="1">
    <location>
        <begin position="6"/>
        <end position="28"/>
    </location>
</feature>
<evidence type="ECO:0000256" key="1">
    <source>
        <dbReference type="SAM" id="Phobius"/>
    </source>
</evidence>
<comment type="caution">
    <text evidence="2">The sequence shown here is derived from an EMBL/GenBank/DDBJ whole genome shotgun (WGS) entry which is preliminary data.</text>
</comment>
<reference evidence="2 3" key="1">
    <citation type="submission" date="2021-05" db="EMBL/GenBank/DDBJ databases">
        <title>Roseococcus sp. XZZS9, whole genome shotgun sequencing project.</title>
        <authorList>
            <person name="Zhao G."/>
            <person name="Shen L."/>
        </authorList>
    </citation>
    <scope>NUCLEOTIDE SEQUENCE [LARGE SCALE GENOMIC DNA]</scope>
    <source>
        <strain evidence="2 3">XZZS9</strain>
    </source>
</reference>
<accession>A0ABS5QJQ2</accession>
<feature type="transmembrane region" description="Helical" evidence="1">
    <location>
        <begin position="60"/>
        <end position="83"/>
    </location>
</feature>
<dbReference type="Proteomes" id="UP000766336">
    <property type="component" value="Unassembled WGS sequence"/>
</dbReference>
<evidence type="ECO:0000313" key="2">
    <source>
        <dbReference type="EMBL" id="MBS7813593.1"/>
    </source>
</evidence>
<gene>
    <name evidence="2" type="ORF">KHU32_21815</name>
</gene>
<protein>
    <submittedName>
        <fullName evidence="2">Uncharacterized protein</fullName>
    </submittedName>
</protein>
<dbReference type="RefSeq" id="WP_213672287.1">
    <property type="nucleotide sequence ID" value="NZ_JAHCDA010000005.1"/>
</dbReference>
<name>A0ABS5QJQ2_9PROT</name>
<feature type="transmembrane region" description="Helical" evidence="1">
    <location>
        <begin position="95"/>
        <end position="118"/>
    </location>
</feature>